<comment type="caution">
    <text evidence="1">The sequence shown here is derived from an EMBL/GenBank/DDBJ whole genome shotgun (WGS) entry which is preliminary data.</text>
</comment>
<evidence type="ECO:0000313" key="2">
    <source>
        <dbReference type="Proteomes" id="UP001055811"/>
    </source>
</evidence>
<reference evidence="1 2" key="2">
    <citation type="journal article" date="2022" name="Mol. Ecol. Resour.">
        <title>The genomes of chicory, endive, great burdock and yacon provide insights into Asteraceae paleo-polyploidization history and plant inulin production.</title>
        <authorList>
            <person name="Fan W."/>
            <person name="Wang S."/>
            <person name="Wang H."/>
            <person name="Wang A."/>
            <person name="Jiang F."/>
            <person name="Liu H."/>
            <person name="Zhao H."/>
            <person name="Xu D."/>
            <person name="Zhang Y."/>
        </authorList>
    </citation>
    <scope>NUCLEOTIDE SEQUENCE [LARGE SCALE GENOMIC DNA]</scope>
    <source>
        <strain evidence="2">cv. Punajuju</strain>
        <tissue evidence="1">Leaves</tissue>
    </source>
</reference>
<dbReference type="Proteomes" id="UP001055811">
    <property type="component" value="Linkage Group LG02"/>
</dbReference>
<protein>
    <submittedName>
        <fullName evidence="1">Uncharacterized protein</fullName>
    </submittedName>
</protein>
<proteinExistence type="predicted"/>
<reference evidence="2" key="1">
    <citation type="journal article" date="2022" name="Mol. Ecol. Resour.">
        <title>The genomes of chicory, endive, great burdock and yacon provide insights into Asteraceae palaeo-polyploidization history and plant inulin production.</title>
        <authorList>
            <person name="Fan W."/>
            <person name="Wang S."/>
            <person name="Wang H."/>
            <person name="Wang A."/>
            <person name="Jiang F."/>
            <person name="Liu H."/>
            <person name="Zhao H."/>
            <person name="Xu D."/>
            <person name="Zhang Y."/>
        </authorList>
    </citation>
    <scope>NUCLEOTIDE SEQUENCE [LARGE SCALE GENOMIC DNA]</scope>
    <source>
        <strain evidence="2">cv. Punajuju</strain>
    </source>
</reference>
<dbReference type="EMBL" id="CM042010">
    <property type="protein sequence ID" value="KAI3778566.1"/>
    <property type="molecule type" value="Genomic_DNA"/>
</dbReference>
<keyword evidence="2" id="KW-1185">Reference proteome</keyword>
<gene>
    <name evidence="1" type="ORF">L2E82_07944</name>
</gene>
<name>A0ACB9G5S4_CICIN</name>
<organism evidence="1 2">
    <name type="scientific">Cichorium intybus</name>
    <name type="common">Chicory</name>
    <dbReference type="NCBI Taxonomy" id="13427"/>
    <lineage>
        <taxon>Eukaryota</taxon>
        <taxon>Viridiplantae</taxon>
        <taxon>Streptophyta</taxon>
        <taxon>Embryophyta</taxon>
        <taxon>Tracheophyta</taxon>
        <taxon>Spermatophyta</taxon>
        <taxon>Magnoliopsida</taxon>
        <taxon>eudicotyledons</taxon>
        <taxon>Gunneridae</taxon>
        <taxon>Pentapetalae</taxon>
        <taxon>asterids</taxon>
        <taxon>campanulids</taxon>
        <taxon>Asterales</taxon>
        <taxon>Asteraceae</taxon>
        <taxon>Cichorioideae</taxon>
        <taxon>Cichorieae</taxon>
        <taxon>Cichoriinae</taxon>
        <taxon>Cichorium</taxon>
    </lineage>
</organism>
<accession>A0ACB9G5S4</accession>
<evidence type="ECO:0000313" key="1">
    <source>
        <dbReference type="EMBL" id="KAI3778566.1"/>
    </source>
</evidence>
<sequence>MYVPRTPSTMEAFHLDTPIYAFSQLSPLLSWDSYVSIANAIEDANGGLESASATVEAEETLKKDENDSNGVDSSDSVELDGSVDTVQGVADKFLLHHHAYTTYHLTHLPPRLHHSRHLFSHLHHRLLLTLNQVQNHTLHTLHQLYLDLLQDIHSSKGQQGPSRTTCGEKSIYSM</sequence>